<dbReference type="Pfam" id="PF13520">
    <property type="entry name" value="AA_permease_2"/>
    <property type="match status" value="1"/>
</dbReference>
<feature type="transmembrane region" description="Helical" evidence="7">
    <location>
        <begin position="328"/>
        <end position="354"/>
    </location>
</feature>
<dbReference type="PANTHER" id="PTHR45649:SF26">
    <property type="entry name" value="OS04G0435100 PROTEIN"/>
    <property type="match status" value="1"/>
</dbReference>
<dbReference type="EMBL" id="JH658272">
    <property type="protein sequence ID" value="EXM11577.1"/>
    <property type="molecule type" value="Genomic_DNA"/>
</dbReference>
<keyword evidence="4 7" id="KW-1133">Transmembrane helix</keyword>
<evidence type="ECO:0000256" key="2">
    <source>
        <dbReference type="ARBA" id="ARBA00022448"/>
    </source>
</evidence>
<dbReference type="InterPro" id="IPR002293">
    <property type="entry name" value="AA/rel_permease1"/>
</dbReference>
<evidence type="ECO:0000313" key="8">
    <source>
        <dbReference type="EMBL" id="EXM11577.1"/>
    </source>
</evidence>
<dbReference type="AlphaFoldDB" id="X0KS20"/>
<dbReference type="GeneID" id="42026356"/>
<feature type="transmembrane region" description="Helical" evidence="7">
    <location>
        <begin position="75"/>
        <end position="95"/>
    </location>
</feature>
<dbReference type="Gene3D" id="1.20.1740.10">
    <property type="entry name" value="Amino acid/polyamine transporter I"/>
    <property type="match status" value="1"/>
</dbReference>
<evidence type="ECO:0000256" key="6">
    <source>
        <dbReference type="SAM" id="MobiDB-lite"/>
    </source>
</evidence>
<feature type="transmembrane region" description="Helical" evidence="7">
    <location>
        <begin position="478"/>
        <end position="498"/>
    </location>
</feature>
<feature type="compositionally biased region" description="Polar residues" evidence="6">
    <location>
        <begin position="527"/>
        <end position="536"/>
    </location>
</feature>
<accession>X0KS20</accession>
<dbReference type="PANTHER" id="PTHR45649">
    <property type="entry name" value="AMINO-ACID PERMEASE BAT1"/>
    <property type="match status" value="1"/>
</dbReference>
<name>X0KS20_FUSO5</name>
<feature type="transmembrane region" description="Helical" evidence="7">
    <location>
        <begin position="453"/>
        <end position="472"/>
    </location>
</feature>
<feature type="transmembrane region" description="Helical" evidence="7">
    <location>
        <begin position="194"/>
        <end position="218"/>
    </location>
</feature>
<evidence type="ECO:0000256" key="3">
    <source>
        <dbReference type="ARBA" id="ARBA00022692"/>
    </source>
</evidence>
<feature type="transmembrane region" description="Helical" evidence="7">
    <location>
        <begin position="47"/>
        <end position="69"/>
    </location>
</feature>
<reference evidence="8" key="1">
    <citation type="submission" date="2011-11" db="EMBL/GenBank/DDBJ databases">
        <title>The Genome Sequence of Fusarium oxysporum II5.</title>
        <authorList>
            <consortium name="The Broad Institute Genome Sequencing Platform"/>
            <person name="Ma L.-J."/>
            <person name="Gale L.R."/>
            <person name="Schwartz D.C."/>
            <person name="Zhou S."/>
            <person name="Corby-Kistler H."/>
            <person name="Young S.K."/>
            <person name="Zeng Q."/>
            <person name="Gargeya S."/>
            <person name="Fitzgerald M."/>
            <person name="Haas B."/>
            <person name="Abouelleil A."/>
            <person name="Alvarado L."/>
            <person name="Arachchi H.M."/>
            <person name="Berlin A."/>
            <person name="Brown A."/>
            <person name="Chapman S.B."/>
            <person name="Chen Z."/>
            <person name="Dunbar C."/>
            <person name="Freedman E."/>
            <person name="Gearin G."/>
            <person name="Goldberg J."/>
            <person name="Griggs A."/>
            <person name="Gujja S."/>
            <person name="Heiman D."/>
            <person name="Howarth C."/>
            <person name="Larson L."/>
            <person name="Lui A."/>
            <person name="MacDonald P.J.P."/>
            <person name="Montmayeur A."/>
            <person name="Murphy C."/>
            <person name="Neiman D."/>
            <person name="Pearson M."/>
            <person name="Priest M."/>
            <person name="Roberts A."/>
            <person name="Saif S."/>
            <person name="Shea T."/>
            <person name="Shenoy N."/>
            <person name="Sisk P."/>
            <person name="Stolte C."/>
            <person name="Sykes S."/>
            <person name="Wortman J."/>
            <person name="Nusbaum C."/>
            <person name="Birren B."/>
        </authorList>
    </citation>
    <scope>NUCLEOTIDE SEQUENCE [LARGE SCALE GENOMIC DNA]</scope>
    <source>
        <strain evidence="8">54006</strain>
    </source>
</reference>
<evidence type="ECO:0000256" key="4">
    <source>
        <dbReference type="ARBA" id="ARBA00022989"/>
    </source>
</evidence>
<sequence length="544" mass="59567">MASILDRDPDAGKKMDPRNSIASDFAEDAVVHDFGYSPSYARVFRSLGAMSLTMAMASPMCGIFIAVSYQINYGGYWGLTWGWFIPSFLFLPWALTTAEFCSSMPVNGANYWWTAALAPPSISRPLSFIAGMANIMNALTSIASFAWASSSSICTIIGLFTGWIPTNPIIFAVAIATCAVWFFTASIRMDKASLVFISVTATLVLVSSACFVIGLPVAQKTQGIPFTSAATVFGDYTNYSDWGRPVSVPFTFFCAAWVITGWNAPSAVAEETHNARIVAPRSIINTYCLQAGMGMLFCILLAFCITDMEAAASDPTGYAAFTLLIDRWGLRVAGAFLLIIFLNTSIGGAAVLVMMSCQTAAFARDGGMLFNDKLSYVSPRSNMPIYTTMFLTIGGMLMLCLGFSPIASETIYSLAVIAIMVLYALPMIFRVFDNGRWVPGPWNMGRFSKPVHVLGFLTVVYMMIMECFPPQANWTGATLNYNWAVFMGAVLLSTLLWFSHGSRSYKGVDQEMLRAWREREHDRDLNQEGSGQSRSETYIEGVKP</sequence>
<proteinExistence type="predicted"/>
<evidence type="ECO:0000256" key="7">
    <source>
        <dbReference type="SAM" id="Phobius"/>
    </source>
</evidence>
<evidence type="ECO:0008006" key="9">
    <source>
        <dbReference type="Google" id="ProtNLM"/>
    </source>
</evidence>
<evidence type="ECO:0000256" key="5">
    <source>
        <dbReference type="ARBA" id="ARBA00023136"/>
    </source>
</evidence>
<keyword evidence="3 7" id="KW-0812">Transmembrane</keyword>
<protein>
    <recommendedName>
        <fullName evidence="9">Amino acid permease</fullName>
    </recommendedName>
</protein>
<feature type="transmembrane region" description="Helical" evidence="7">
    <location>
        <begin position="246"/>
        <end position="265"/>
    </location>
</feature>
<dbReference type="HOGENOM" id="CLU_004495_6_2_1"/>
<dbReference type="Proteomes" id="UP000030685">
    <property type="component" value="Unassembled WGS sequence"/>
</dbReference>
<evidence type="ECO:0000256" key="1">
    <source>
        <dbReference type="ARBA" id="ARBA00004141"/>
    </source>
</evidence>
<comment type="subcellular location">
    <subcellularLocation>
        <location evidence="1">Membrane</location>
        <topology evidence="1">Multi-pass membrane protein</topology>
    </subcellularLocation>
</comment>
<gene>
    <name evidence="8" type="ORF">FOIG_01181</name>
</gene>
<keyword evidence="2" id="KW-0813">Transport</keyword>
<organism evidence="8">
    <name type="scientific">Fusarium odoratissimum (strain NRRL 54006)</name>
    <dbReference type="NCBI Taxonomy" id="1089451"/>
    <lineage>
        <taxon>Eukaryota</taxon>
        <taxon>Fungi</taxon>
        <taxon>Dikarya</taxon>
        <taxon>Ascomycota</taxon>
        <taxon>Pezizomycotina</taxon>
        <taxon>Sordariomycetes</taxon>
        <taxon>Hypocreomycetidae</taxon>
        <taxon>Hypocreales</taxon>
        <taxon>Nectriaceae</taxon>
        <taxon>Fusarium</taxon>
        <taxon>Fusarium oxysporum species complex</taxon>
        <taxon>Fusarium oxysporum f. sp. cubense (strain race 4)</taxon>
    </lineage>
</organism>
<feature type="transmembrane region" description="Helical" evidence="7">
    <location>
        <begin position="410"/>
        <end position="432"/>
    </location>
</feature>
<dbReference type="VEuPathDB" id="FungiDB:FOIG_01181"/>
<feature type="transmembrane region" description="Helical" evidence="7">
    <location>
        <begin position="383"/>
        <end position="404"/>
    </location>
</feature>
<reference evidence="8" key="2">
    <citation type="submission" date="2012-05" db="EMBL/GenBank/DDBJ databases">
        <title>The Genome Annotation of Fusarium oxysporum II5.</title>
        <authorList>
            <consortium name="The Broad Institute Genomics Platform"/>
            <person name="Ma L.-J."/>
            <person name="Corby-Kistler H."/>
            <person name="Broz K."/>
            <person name="Gale L.R."/>
            <person name="Jonkers W."/>
            <person name="O'Donnell K."/>
            <person name="Ploetz R."/>
            <person name="Steinberg C."/>
            <person name="Schwartz D.C."/>
            <person name="VanEtten H."/>
            <person name="Zhou S."/>
            <person name="Young S.K."/>
            <person name="Zeng Q."/>
            <person name="Gargeya S."/>
            <person name="Fitzgerald M."/>
            <person name="Abouelleil A."/>
            <person name="Alvarado L."/>
            <person name="Chapman S.B."/>
            <person name="Gainer-Dewar J."/>
            <person name="Goldberg J."/>
            <person name="Griggs A."/>
            <person name="Gujja S."/>
            <person name="Hansen M."/>
            <person name="Howarth C."/>
            <person name="Imamovic A."/>
            <person name="Ireland A."/>
            <person name="Larimer J."/>
            <person name="McCowan C."/>
            <person name="Murphy C."/>
            <person name="Pearson M."/>
            <person name="Poon T.W."/>
            <person name="Priest M."/>
            <person name="Roberts A."/>
            <person name="Saif S."/>
            <person name="Shea T."/>
            <person name="Sykes S."/>
            <person name="Wortman J."/>
            <person name="Nusbaum C."/>
            <person name="Birren B."/>
        </authorList>
    </citation>
    <scope>NUCLEOTIDE SEQUENCE</scope>
    <source>
        <strain evidence="8">54006</strain>
    </source>
</reference>
<feature type="transmembrane region" description="Helical" evidence="7">
    <location>
        <begin position="169"/>
        <end position="187"/>
    </location>
</feature>
<dbReference type="PIRSF" id="PIRSF006060">
    <property type="entry name" value="AA_transporter"/>
    <property type="match status" value="1"/>
</dbReference>
<dbReference type="RefSeq" id="XP_031073666.1">
    <property type="nucleotide sequence ID" value="XM_031197899.1"/>
</dbReference>
<feature type="region of interest" description="Disordered" evidence="6">
    <location>
        <begin position="522"/>
        <end position="544"/>
    </location>
</feature>
<dbReference type="GO" id="GO:0022857">
    <property type="term" value="F:transmembrane transporter activity"/>
    <property type="evidence" value="ECO:0007669"/>
    <property type="project" value="InterPro"/>
</dbReference>
<dbReference type="GO" id="GO:0016020">
    <property type="term" value="C:membrane"/>
    <property type="evidence" value="ECO:0007669"/>
    <property type="project" value="UniProtKB-SubCell"/>
</dbReference>
<feature type="transmembrane region" description="Helical" evidence="7">
    <location>
        <begin position="286"/>
        <end position="308"/>
    </location>
</feature>
<keyword evidence="5 7" id="KW-0472">Membrane</keyword>
<feature type="transmembrane region" description="Helical" evidence="7">
    <location>
        <begin position="142"/>
        <end position="163"/>
    </location>
</feature>